<feature type="transmembrane region" description="Helical" evidence="6">
    <location>
        <begin position="58"/>
        <end position="80"/>
    </location>
</feature>
<evidence type="ECO:0000313" key="7">
    <source>
        <dbReference type="EMBL" id="MBE9660383.1"/>
    </source>
</evidence>
<dbReference type="RefSeq" id="WP_194109587.1">
    <property type="nucleotide sequence ID" value="NZ_JADFFL010000001.1"/>
</dbReference>
<evidence type="ECO:0000256" key="3">
    <source>
        <dbReference type="ARBA" id="ARBA00022692"/>
    </source>
</evidence>
<keyword evidence="8" id="KW-1185">Reference proteome</keyword>
<evidence type="ECO:0000256" key="4">
    <source>
        <dbReference type="ARBA" id="ARBA00022989"/>
    </source>
</evidence>
<evidence type="ECO:0000313" key="8">
    <source>
        <dbReference type="Proteomes" id="UP000622475"/>
    </source>
</evidence>
<feature type="transmembrane region" description="Helical" evidence="6">
    <location>
        <begin position="274"/>
        <end position="294"/>
    </location>
</feature>
<reference evidence="7" key="1">
    <citation type="submission" date="2020-10" db="EMBL/GenBank/DDBJ databases">
        <title>Mucilaginibacter mali sp. nov., isolated from rhizosphere soil of apple orchard.</title>
        <authorList>
            <person name="Lee J.-S."/>
            <person name="Kim H.S."/>
            <person name="Kim J.-S."/>
        </authorList>
    </citation>
    <scope>NUCLEOTIDE SEQUENCE</scope>
    <source>
        <strain evidence="7">KCTC 22746</strain>
    </source>
</reference>
<sequence length="438" mass="47652">MIGVIRQFAASEVYGKLKTYGTLVTIVGSAQVLIQIFAFVSGILIIRTLPTSEYALYTLANTMLGTMTVLADGGIAMGVMSQGGKVWLDRQKLGSVLSTGFYLRKRFAVVSLAIAIPILMYLLRHHDASWLMTGLIVVAIIPAFLMSLSGELLEIAPKLTQDIKPLQKIQIGTNIRRLILLVTTLFIFPWAVVAILASGFPQIWANLKLRKISVSYAEPDQIRDPAVEKEILKLVKKLLPGALYYCLAGQVTIWLISIFGTTSAVAQAGALGRISVMLTLFSVLFGTLVAPRFARLTNSKQVLLPKYLLIQSGVLALCICIISVVYLFPSQILWVLGTGYADLKIELILSILGSCLSLMAGISYSLYANRGWAMNPLFIIPFNIAIIAVGAVLINVSTLKGILLLNIFISTIEIAVSVAYTIIKIAKIKPEITDTDLS</sequence>
<dbReference type="EMBL" id="JADFFL010000001">
    <property type="protein sequence ID" value="MBE9660383.1"/>
    <property type="molecule type" value="Genomic_DNA"/>
</dbReference>
<gene>
    <name evidence="7" type="ORF">IRJ16_00660</name>
</gene>
<evidence type="ECO:0000256" key="5">
    <source>
        <dbReference type="ARBA" id="ARBA00023136"/>
    </source>
</evidence>
<dbReference type="InterPro" id="IPR050833">
    <property type="entry name" value="Poly_Biosynth_Transport"/>
</dbReference>
<dbReference type="GO" id="GO:0005886">
    <property type="term" value="C:plasma membrane"/>
    <property type="evidence" value="ECO:0007669"/>
    <property type="project" value="UniProtKB-SubCell"/>
</dbReference>
<feature type="transmembrane region" description="Helical" evidence="6">
    <location>
        <begin position="101"/>
        <end position="123"/>
    </location>
</feature>
<evidence type="ECO:0000256" key="1">
    <source>
        <dbReference type="ARBA" id="ARBA00004651"/>
    </source>
</evidence>
<feature type="transmembrane region" description="Helical" evidence="6">
    <location>
        <begin position="20"/>
        <end position="46"/>
    </location>
</feature>
<accession>A0A929KUZ0</accession>
<feature type="transmembrane region" description="Helical" evidence="6">
    <location>
        <begin position="347"/>
        <end position="367"/>
    </location>
</feature>
<comment type="subcellular location">
    <subcellularLocation>
        <location evidence="1">Cell membrane</location>
        <topology evidence="1">Multi-pass membrane protein</topology>
    </subcellularLocation>
</comment>
<comment type="caution">
    <text evidence="7">The sequence shown here is derived from an EMBL/GenBank/DDBJ whole genome shotgun (WGS) entry which is preliminary data.</text>
</comment>
<keyword evidence="3 6" id="KW-0812">Transmembrane</keyword>
<organism evidence="7 8">
    <name type="scientific">Mucilaginibacter myungsuensis</name>
    <dbReference type="NCBI Taxonomy" id="649104"/>
    <lineage>
        <taxon>Bacteria</taxon>
        <taxon>Pseudomonadati</taxon>
        <taxon>Bacteroidota</taxon>
        <taxon>Sphingobacteriia</taxon>
        <taxon>Sphingobacteriales</taxon>
        <taxon>Sphingobacteriaceae</taxon>
        <taxon>Mucilaginibacter</taxon>
    </lineage>
</organism>
<feature type="transmembrane region" description="Helical" evidence="6">
    <location>
        <begin position="242"/>
        <end position="262"/>
    </location>
</feature>
<keyword evidence="4 6" id="KW-1133">Transmembrane helix</keyword>
<dbReference type="PANTHER" id="PTHR30250">
    <property type="entry name" value="PST FAMILY PREDICTED COLANIC ACID TRANSPORTER"/>
    <property type="match status" value="1"/>
</dbReference>
<feature type="transmembrane region" description="Helical" evidence="6">
    <location>
        <begin position="129"/>
        <end position="148"/>
    </location>
</feature>
<name>A0A929KUZ0_9SPHI</name>
<evidence type="ECO:0000256" key="6">
    <source>
        <dbReference type="SAM" id="Phobius"/>
    </source>
</evidence>
<feature type="transmembrane region" description="Helical" evidence="6">
    <location>
        <begin position="178"/>
        <end position="200"/>
    </location>
</feature>
<proteinExistence type="predicted"/>
<dbReference type="AlphaFoldDB" id="A0A929KUZ0"/>
<dbReference type="Proteomes" id="UP000622475">
    <property type="component" value="Unassembled WGS sequence"/>
</dbReference>
<evidence type="ECO:0000256" key="2">
    <source>
        <dbReference type="ARBA" id="ARBA00022475"/>
    </source>
</evidence>
<protein>
    <submittedName>
        <fullName evidence="7">Polysaccharide biosynthesis protein</fullName>
    </submittedName>
</protein>
<feature type="transmembrane region" description="Helical" evidence="6">
    <location>
        <begin position="314"/>
        <end position="335"/>
    </location>
</feature>
<keyword evidence="2" id="KW-1003">Cell membrane</keyword>
<keyword evidence="5 6" id="KW-0472">Membrane</keyword>
<feature type="transmembrane region" description="Helical" evidence="6">
    <location>
        <begin position="403"/>
        <end position="423"/>
    </location>
</feature>
<feature type="transmembrane region" description="Helical" evidence="6">
    <location>
        <begin position="373"/>
        <end position="396"/>
    </location>
</feature>
<dbReference type="PANTHER" id="PTHR30250:SF11">
    <property type="entry name" value="O-ANTIGEN TRANSPORTER-RELATED"/>
    <property type="match status" value="1"/>
</dbReference>